<proteinExistence type="predicted"/>
<sequence length="559" mass="63034">MKVKIRLKDPGNQALARPAAILARQLAERSGAEIISAGPETGSELAVALAIDPAAGREGYRIADGAPGEIIVAGGDRRGLIYGVGRLLHEAVYSPGEFRPGPWRGASVPDKPVRGLYFATHFHNYYHDAPPAEIEKYLEELVLWGYNALVAWYDMNHYRGLDDPDSRAMIERLRHLFSFARELGLDIGLVTVANESYRSSPRELGRVPEYAFMPGLLCPNKPGGRELILKNMAGEFEAFAGLKLDFIWTWPYDPGSCFCEKCRPWGGNGFIEMSREIAGLARRYHPSARLVLSTWTFKPEDWEGLARAFRERPDWVDYIMADAHREFPEFPLKHGVPGGLPLLNFPEISMIGMKPWGGFGATPTPERLQGFWPAAADRIAGGFPYSEGLHDDINKVIISRFYWNRKTSALEALREYAHFEYGPGAVERVLEAVGIIEANHGRYWDVVPQAPGFIRKREAPEVRDSGRAARLLEEVDRELPEARRRGWRWRLLLLRGRIERELRSNGGVPNDACDEAFEELIAILHAERAEWRVAPLSRRLVARLDREKKQAEDFDGLGK</sequence>
<keyword evidence="1" id="KW-0378">Hydrolase</keyword>
<dbReference type="GO" id="GO:0005975">
    <property type="term" value="P:carbohydrate metabolic process"/>
    <property type="evidence" value="ECO:0007669"/>
    <property type="project" value="UniProtKB-ARBA"/>
</dbReference>
<reference evidence="2" key="1">
    <citation type="submission" date="2017-02" db="EMBL/GenBank/DDBJ databases">
        <title>Delving into the versatile metabolic prowess of the omnipresent phylum Bacteroidetes.</title>
        <authorList>
            <person name="Nobu M.K."/>
            <person name="Mei R."/>
            <person name="Narihiro T."/>
            <person name="Kuroda K."/>
            <person name="Liu W.-T."/>
        </authorList>
    </citation>
    <scope>NUCLEOTIDE SEQUENCE</scope>
    <source>
        <strain evidence="2">ADurb.Bin417</strain>
    </source>
</reference>
<organism evidence="2">
    <name type="scientific">candidate division TA06 bacterium ADurb.Bin417</name>
    <dbReference type="NCBI Taxonomy" id="1852828"/>
    <lineage>
        <taxon>Bacteria</taxon>
        <taxon>Bacteria division TA06</taxon>
    </lineage>
</organism>
<gene>
    <name evidence="2" type="ORF">BWY73_00041</name>
</gene>
<dbReference type="InterPro" id="IPR029018">
    <property type="entry name" value="Hex-like_dom2"/>
</dbReference>
<dbReference type="GO" id="GO:0016787">
    <property type="term" value="F:hydrolase activity"/>
    <property type="evidence" value="ECO:0007669"/>
    <property type="project" value="UniProtKB-KW"/>
</dbReference>
<evidence type="ECO:0000256" key="1">
    <source>
        <dbReference type="ARBA" id="ARBA00022801"/>
    </source>
</evidence>
<dbReference type="SUPFAM" id="SSF55545">
    <property type="entry name" value="beta-N-acetylhexosaminidase-like domain"/>
    <property type="match status" value="1"/>
</dbReference>
<name>A0A1V5MKV0_UNCT6</name>
<dbReference type="Proteomes" id="UP000485484">
    <property type="component" value="Unassembled WGS sequence"/>
</dbReference>
<protein>
    <recommendedName>
        <fullName evidence="3">Beta-hexosaminidase bacterial type N-terminal domain-containing protein</fullName>
    </recommendedName>
</protein>
<accession>A0A1V5MKV0</accession>
<dbReference type="Gene3D" id="3.30.379.10">
    <property type="entry name" value="Chitobiase/beta-hexosaminidase domain 2-like"/>
    <property type="match status" value="1"/>
</dbReference>
<dbReference type="AlphaFoldDB" id="A0A1V5MKV0"/>
<evidence type="ECO:0008006" key="3">
    <source>
        <dbReference type="Google" id="ProtNLM"/>
    </source>
</evidence>
<dbReference type="EMBL" id="MWAK01000003">
    <property type="protein sequence ID" value="OPZ93897.1"/>
    <property type="molecule type" value="Genomic_DNA"/>
</dbReference>
<comment type="caution">
    <text evidence="2">The sequence shown here is derived from an EMBL/GenBank/DDBJ whole genome shotgun (WGS) entry which is preliminary data.</text>
</comment>
<evidence type="ECO:0000313" key="2">
    <source>
        <dbReference type="EMBL" id="OPZ93897.1"/>
    </source>
</evidence>